<organism evidence="2 3">
    <name type="scientific">Rhodocollybia butyracea</name>
    <dbReference type="NCBI Taxonomy" id="206335"/>
    <lineage>
        <taxon>Eukaryota</taxon>
        <taxon>Fungi</taxon>
        <taxon>Dikarya</taxon>
        <taxon>Basidiomycota</taxon>
        <taxon>Agaricomycotina</taxon>
        <taxon>Agaricomycetes</taxon>
        <taxon>Agaricomycetidae</taxon>
        <taxon>Agaricales</taxon>
        <taxon>Marasmiineae</taxon>
        <taxon>Omphalotaceae</taxon>
        <taxon>Rhodocollybia</taxon>
    </lineage>
</organism>
<proteinExistence type="predicted"/>
<name>A0A9P5P548_9AGAR</name>
<keyword evidence="3" id="KW-1185">Reference proteome</keyword>
<dbReference type="Pfam" id="PF08240">
    <property type="entry name" value="ADH_N"/>
    <property type="match status" value="1"/>
</dbReference>
<dbReference type="InterPro" id="IPR020843">
    <property type="entry name" value="ER"/>
</dbReference>
<accession>A0A9P5P548</accession>
<dbReference type="InterPro" id="IPR013154">
    <property type="entry name" value="ADH-like_N"/>
</dbReference>
<sequence length="342" mass="36352">MSEQKVLFLDKPHGSFVVSSAPILKPGPGQISIKVHAAALNPIDWKIQAFNFYIKNYPAILGTDLAGDVEEIGEGVEGFSKGDKVFGQGFFGNEMAGFQQYALIPADLVGKIPSNISYAQAASIPSGYTTAAVGLLSAQPFGAGLNPTYDPKVNYTGESALIIGGSTANGQFAIQIFKYLGYSTIIAYASARHTDFLKSLGATHIIDRGETPIEMVAETVKKIALTPLKISYNALGDADSRSACFDSIVEGGQVVDVISEFKDAGNGKRVVTIMGSAHLPQNREFGRIMWKNVPGLVQDGVILPNRVEKLPGGLAGISEGLERLKAKKVSGEKLVAFPQETV</sequence>
<dbReference type="SUPFAM" id="SSF51735">
    <property type="entry name" value="NAD(P)-binding Rossmann-fold domains"/>
    <property type="match status" value="1"/>
</dbReference>
<dbReference type="SUPFAM" id="SSF50129">
    <property type="entry name" value="GroES-like"/>
    <property type="match status" value="1"/>
</dbReference>
<protein>
    <submittedName>
        <fullName evidence="2">Chaperonin 10-like protein</fullName>
    </submittedName>
</protein>
<dbReference type="EMBL" id="JADNRY010000733">
    <property type="protein sequence ID" value="KAF9028525.1"/>
    <property type="molecule type" value="Genomic_DNA"/>
</dbReference>
<feature type="domain" description="Enoyl reductase (ER)" evidence="1">
    <location>
        <begin position="14"/>
        <end position="336"/>
    </location>
</feature>
<dbReference type="GO" id="GO:0016651">
    <property type="term" value="F:oxidoreductase activity, acting on NAD(P)H"/>
    <property type="evidence" value="ECO:0007669"/>
    <property type="project" value="InterPro"/>
</dbReference>
<comment type="caution">
    <text evidence="2">The sequence shown here is derived from an EMBL/GenBank/DDBJ whole genome shotgun (WGS) entry which is preliminary data.</text>
</comment>
<dbReference type="PANTHER" id="PTHR45348:SF2">
    <property type="entry name" value="ZINC-TYPE ALCOHOL DEHYDROGENASE-LIKE PROTEIN C2E1P3.01"/>
    <property type="match status" value="1"/>
</dbReference>
<dbReference type="OrthoDB" id="3233595at2759"/>
<dbReference type="InterPro" id="IPR047122">
    <property type="entry name" value="Trans-enoyl_RdTase-like"/>
</dbReference>
<dbReference type="CDD" id="cd08249">
    <property type="entry name" value="enoyl_reductase_like"/>
    <property type="match status" value="1"/>
</dbReference>
<dbReference type="PANTHER" id="PTHR45348">
    <property type="entry name" value="HYPOTHETICAL OXIDOREDUCTASE (EUROFUNG)"/>
    <property type="match status" value="1"/>
</dbReference>
<dbReference type="InterPro" id="IPR011032">
    <property type="entry name" value="GroES-like_sf"/>
</dbReference>
<dbReference type="Proteomes" id="UP000772434">
    <property type="component" value="Unassembled WGS sequence"/>
</dbReference>
<dbReference type="Gene3D" id="3.90.180.10">
    <property type="entry name" value="Medium-chain alcohol dehydrogenases, catalytic domain"/>
    <property type="match status" value="1"/>
</dbReference>
<evidence type="ECO:0000259" key="1">
    <source>
        <dbReference type="SMART" id="SM00829"/>
    </source>
</evidence>
<dbReference type="AlphaFoldDB" id="A0A9P5P548"/>
<dbReference type="InterPro" id="IPR036291">
    <property type="entry name" value="NAD(P)-bd_dom_sf"/>
</dbReference>
<dbReference type="SMART" id="SM00829">
    <property type="entry name" value="PKS_ER"/>
    <property type="match status" value="1"/>
</dbReference>
<evidence type="ECO:0000313" key="3">
    <source>
        <dbReference type="Proteomes" id="UP000772434"/>
    </source>
</evidence>
<reference evidence="2" key="1">
    <citation type="submission" date="2020-11" db="EMBL/GenBank/DDBJ databases">
        <authorList>
            <consortium name="DOE Joint Genome Institute"/>
            <person name="Ahrendt S."/>
            <person name="Riley R."/>
            <person name="Andreopoulos W."/>
            <person name="Labutti K."/>
            <person name="Pangilinan J."/>
            <person name="Ruiz-Duenas F.J."/>
            <person name="Barrasa J.M."/>
            <person name="Sanchez-Garcia M."/>
            <person name="Camarero S."/>
            <person name="Miyauchi S."/>
            <person name="Serrano A."/>
            <person name="Linde D."/>
            <person name="Babiker R."/>
            <person name="Drula E."/>
            <person name="Ayuso-Fernandez I."/>
            <person name="Pacheco R."/>
            <person name="Padilla G."/>
            <person name="Ferreira P."/>
            <person name="Barriuso J."/>
            <person name="Kellner H."/>
            <person name="Castanera R."/>
            <person name="Alfaro M."/>
            <person name="Ramirez L."/>
            <person name="Pisabarro A.G."/>
            <person name="Kuo A."/>
            <person name="Tritt A."/>
            <person name="Lipzen A."/>
            <person name="He G."/>
            <person name="Yan M."/>
            <person name="Ng V."/>
            <person name="Cullen D."/>
            <person name="Martin F."/>
            <person name="Rosso M.-N."/>
            <person name="Henrissat B."/>
            <person name="Hibbett D."/>
            <person name="Martinez A.T."/>
            <person name="Grigoriev I.V."/>
        </authorList>
    </citation>
    <scope>NUCLEOTIDE SEQUENCE</scope>
    <source>
        <strain evidence="2">AH 40177</strain>
    </source>
</reference>
<evidence type="ECO:0000313" key="2">
    <source>
        <dbReference type="EMBL" id="KAF9028525.1"/>
    </source>
</evidence>
<dbReference type="Gene3D" id="3.40.50.720">
    <property type="entry name" value="NAD(P)-binding Rossmann-like Domain"/>
    <property type="match status" value="1"/>
</dbReference>
<gene>
    <name evidence="2" type="ORF">BDP27DRAFT_1436868</name>
</gene>